<evidence type="ECO:0000313" key="1">
    <source>
        <dbReference type="EMBL" id="KAI3743387.1"/>
    </source>
</evidence>
<keyword evidence="2" id="KW-1185">Reference proteome</keyword>
<name>A0ACB9DA32_9ASTR</name>
<comment type="caution">
    <text evidence="1">The sequence shown here is derived from an EMBL/GenBank/DDBJ whole genome shotgun (WGS) entry which is preliminary data.</text>
</comment>
<protein>
    <submittedName>
        <fullName evidence="1">Uncharacterized protein</fullName>
    </submittedName>
</protein>
<accession>A0ACB9DA32</accession>
<reference evidence="2" key="1">
    <citation type="journal article" date="2022" name="Mol. Ecol. Resour.">
        <title>The genomes of chicory, endive, great burdock and yacon provide insights into Asteraceae palaeo-polyploidization history and plant inulin production.</title>
        <authorList>
            <person name="Fan W."/>
            <person name="Wang S."/>
            <person name="Wang H."/>
            <person name="Wang A."/>
            <person name="Jiang F."/>
            <person name="Liu H."/>
            <person name="Zhao H."/>
            <person name="Xu D."/>
            <person name="Zhang Y."/>
        </authorList>
    </citation>
    <scope>NUCLEOTIDE SEQUENCE [LARGE SCALE GENOMIC DNA]</scope>
    <source>
        <strain evidence="2">cv. Yunnan</strain>
    </source>
</reference>
<organism evidence="1 2">
    <name type="scientific">Smallanthus sonchifolius</name>
    <dbReference type="NCBI Taxonomy" id="185202"/>
    <lineage>
        <taxon>Eukaryota</taxon>
        <taxon>Viridiplantae</taxon>
        <taxon>Streptophyta</taxon>
        <taxon>Embryophyta</taxon>
        <taxon>Tracheophyta</taxon>
        <taxon>Spermatophyta</taxon>
        <taxon>Magnoliopsida</taxon>
        <taxon>eudicotyledons</taxon>
        <taxon>Gunneridae</taxon>
        <taxon>Pentapetalae</taxon>
        <taxon>asterids</taxon>
        <taxon>campanulids</taxon>
        <taxon>Asterales</taxon>
        <taxon>Asteraceae</taxon>
        <taxon>Asteroideae</taxon>
        <taxon>Heliantheae alliance</taxon>
        <taxon>Millerieae</taxon>
        <taxon>Smallanthus</taxon>
    </lineage>
</organism>
<gene>
    <name evidence="1" type="ORF">L1987_61095</name>
</gene>
<proteinExistence type="predicted"/>
<reference evidence="1 2" key="2">
    <citation type="journal article" date="2022" name="Mol. Ecol. Resour.">
        <title>The genomes of chicory, endive, great burdock and yacon provide insights into Asteraceae paleo-polyploidization history and plant inulin production.</title>
        <authorList>
            <person name="Fan W."/>
            <person name="Wang S."/>
            <person name="Wang H."/>
            <person name="Wang A."/>
            <person name="Jiang F."/>
            <person name="Liu H."/>
            <person name="Zhao H."/>
            <person name="Xu D."/>
            <person name="Zhang Y."/>
        </authorList>
    </citation>
    <scope>NUCLEOTIDE SEQUENCE [LARGE SCALE GENOMIC DNA]</scope>
    <source>
        <strain evidence="2">cv. Yunnan</strain>
        <tissue evidence="1">Leaves</tissue>
    </source>
</reference>
<dbReference type="Proteomes" id="UP001056120">
    <property type="component" value="Linkage Group LG20"/>
</dbReference>
<evidence type="ECO:0000313" key="2">
    <source>
        <dbReference type="Proteomes" id="UP001056120"/>
    </source>
</evidence>
<sequence>MNSVFENFFFLFSAADSQPGFLFFGPPELGFFQILGCAKGKRKQGCFGGKRGCFVRKQGCSGLIWSDFAIRVSVVDLLELLVSLGFAGEASGRDGCYRKVCDILLESMSKIVNSASENVSGLMHWDSVMAVETLGFKILVCFITHFYEALVNLLFEDFGKIQDYVSLEEGNQLPTECIRRFKPGQGFWEQWEHETCSGYSSKHRWVLKTGIPNGKISPWYLQDESMAGFAMAGSVMTAGLELGGASTGPSELEAWRISVIEDYWSYWYRVCLDGGLRIARASKWEIVRCVVSFRGGRP</sequence>
<dbReference type="EMBL" id="CM042037">
    <property type="protein sequence ID" value="KAI3743387.1"/>
    <property type="molecule type" value="Genomic_DNA"/>
</dbReference>